<dbReference type="OrthoDB" id="1932595at2759"/>
<dbReference type="EMBL" id="WJXA01000291">
    <property type="protein sequence ID" value="KAF7113410.1"/>
    <property type="molecule type" value="Genomic_DNA"/>
</dbReference>
<sequence>MTSEMATHMRWHVDECPTDGSSRHLADSLAWTALDGRYPTFASDSQNVIFGLVADGFNPYRTMNSTHSTWPMPLIDELKELWSVGILTYDDIIKNLPVDDRFYELSFASKFKA</sequence>
<evidence type="ECO:0000313" key="1">
    <source>
        <dbReference type="EMBL" id="KAF7113410.1"/>
    </source>
</evidence>
<reference evidence="1" key="1">
    <citation type="submission" date="2019-11" db="EMBL/GenBank/DDBJ databases">
        <authorList>
            <person name="Liu Y."/>
            <person name="Hou J."/>
            <person name="Li T.-Q."/>
            <person name="Guan C.-H."/>
            <person name="Wu X."/>
            <person name="Wu H.-Z."/>
            <person name="Ling F."/>
            <person name="Zhang R."/>
            <person name="Shi X.-G."/>
            <person name="Ren J.-P."/>
            <person name="Chen E.-F."/>
            <person name="Sun J.-M."/>
        </authorList>
    </citation>
    <scope>NUCLEOTIDE SEQUENCE</scope>
    <source>
        <strain evidence="1">Adult_tree_wgs_1</strain>
        <tissue evidence="1">Leaves</tissue>
    </source>
</reference>
<keyword evidence="2" id="KW-1185">Reference proteome</keyword>
<dbReference type="InterPro" id="IPR004242">
    <property type="entry name" value="Transposase_21"/>
</dbReference>
<dbReference type="Proteomes" id="UP000626092">
    <property type="component" value="Unassembled WGS sequence"/>
</dbReference>
<accession>A0A834G0Y2</accession>
<protein>
    <submittedName>
        <fullName evidence="1">Uncharacterized protein</fullName>
    </submittedName>
</protein>
<gene>
    <name evidence="1" type="ORF">RHSIM_RhsimUnG0130000</name>
</gene>
<name>A0A834G0Y2_RHOSS</name>
<organism evidence="1 2">
    <name type="scientific">Rhododendron simsii</name>
    <name type="common">Sims's rhododendron</name>
    <dbReference type="NCBI Taxonomy" id="118357"/>
    <lineage>
        <taxon>Eukaryota</taxon>
        <taxon>Viridiplantae</taxon>
        <taxon>Streptophyta</taxon>
        <taxon>Embryophyta</taxon>
        <taxon>Tracheophyta</taxon>
        <taxon>Spermatophyta</taxon>
        <taxon>Magnoliopsida</taxon>
        <taxon>eudicotyledons</taxon>
        <taxon>Gunneridae</taxon>
        <taxon>Pentapetalae</taxon>
        <taxon>asterids</taxon>
        <taxon>Ericales</taxon>
        <taxon>Ericaceae</taxon>
        <taxon>Ericoideae</taxon>
        <taxon>Rhodoreae</taxon>
        <taxon>Rhododendron</taxon>
    </lineage>
</organism>
<dbReference type="AlphaFoldDB" id="A0A834G0Y2"/>
<evidence type="ECO:0000313" key="2">
    <source>
        <dbReference type="Proteomes" id="UP000626092"/>
    </source>
</evidence>
<proteinExistence type="predicted"/>
<comment type="caution">
    <text evidence="1">The sequence shown here is derived from an EMBL/GenBank/DDBJ whole genome shotgun (WGS) entry which is preliminary data.</text>
</comment>
<dbReference type="Pfam" id="PF02992">
    <property type="entry name" value="Transposase_21"/>
    <property type="match status" value="1"/>
</dbReference>